<evidence type="ECO:0000313" key="6">
    <source>
        <dbReference type="Proteomes" id="UP001597468"/>
    </source>
</evidence>
<sequence length="990" mass="110026">MRIKLFICLLFSSFLGVQAQEYFPKNDAVKAGVNTNYTVFKNAKIHVDPSTIIENGMLVVRDGKITAVGKSVKVPANSVVYDLKGKEVYPSFIDLYTHFGIEKPKSEGGSPYSGNPQYDASREGYYWNDHIRPETSALETFKYSTADAEELRKFGFGVVNTHMPDGIVRGTGMLVALNSEGTEGDRIISQRSAQYLSFEKSAKSKQVYPTSIMGAIALLRQTYMDADWYSKGNLKNKDLALEAFNQNRNLLQIFKADNLLDELRADKVGDEFGVQYVIVGTGKEFERLDAIKATGATYIVPLNFPEPFDMEDPYLADYASLGDMKEWNQAPANLKMLAEKGIPFALTTNEAKKSFRDNLLKAIEYGLDKKTALAALTTVPAKVLGQENNLGTLKEGSWANFLITSGDYFDKETTLYENWVQGRRSVIEDMGTVNLKGTYEVKVAGNTYTMKVTGEPAKPKAEVTFNNNKIGSKLAYKNNWLNVLLSAPDTTKTEYTRLSAKIQEEAKTFSGKAVLGDGTETTFTATRTSDASAEKDKDAKKKEVHEVLPVTFPNMAYGFESLPKQQDILFRNATVWTNEDAGIIENTDVLVRKGKIAAIGKDLNARSATVVDATGKHLTTGIIDEHSHLAASAINEAGHNSSAEVRMEDVVDPDDIGIYRNLAGGVTTLQLLHGSANPIGGQSAILKMKWGATPQEMIFDDSPKFIKFALGENVKQANWNSNSRFPQTRMGVEQVFVDYFTRAQEYEQLKKSGKPYRKDIEMEALVEIMNGERFITAHSYVQSEINMLMKVAEQFGFNINTFTHILEGYKLADKMAEHGVGGSTFSDWWAYKYEVKDAIPQNAAIMHNAGVTVAINSDDAEMGRRLNQEAAKSVKYGGISEEDAWKFVTLNPAKLLHIDDRVGSIREGKDADLVLWSDHPLSVYAVPEKTLIEGTVYFDLERDTELRKKVAAEKNTLTAQMLKAKNNGLKTQPVKDSKKEEMHCDTLHLN</sequence>
<feature type="compositionally biased region" description="Basic and acidic residues" evidence="1">
    <location>
        <begin position="973"/>
        <end position="990"/>
    </location>
</feature>
<feature type="chain" id="PRO_5045064885" evidence="2">
    <location>
        <begin position="20"/>
        <end position="990"/>
    </location>
</feature>
<dbReference type="PANTHER" id="PTHR43135:SF3">
    <property type="entry name" value="ALPHA-D-RIBOSE 1-METHYLPHOSPHONATE 5-TRIPHOSPHATE DIPHOSPHATASE"/>
    <property type="match status" value="1"/>
</dbReference>
<dbReference type="CDD" id="cd01309">
    <property type="entry name" value="Met_dep_hydrolase_C"/>
    <property type="match status" value="1"/>
</dbReference>
<dbReference type="InterPro" id="IPR051781">
    <property type="entry name" value="Metallo-dep_Hydrolase"/>
</dbReference>
<dbReference type="InterPro" id="IPR011059">
    <property type="entry name" value="Metal-dep_hydrolase_composite"/>
</dbReference>
<name>A0ABW5ITW1_9FLAO</name>
<gene>
    <name evidence="5" type="ORF">ACFSTG_02945</name>
</gene>
<dbReference type="Gene3D" id="3.20.20.140">
    <property type="entry name" value="Metal-dependent hydrolases"/>
    <property type="match status" value="2"/>
</dbReference>
<dbReference type="EMBL" id="JBHULT010000005">
    <property type="protein sequence ID" value="MFD2516840.1"/>
    <property type="molecule type" value="Genomic_DNA"/>
</dbReference>
<keyword evidence="2" id="KW-0732">Signal</keyword>
<feature type="region of interest" description="Disordered" evidence="1">
    <location>
        <begin position="965"/>
        <end position="990"/>
    </location>
</feature>
<accession>A0ABW5ITW1</accession>
<protein>
    <submittedName>
        <fullName evidence="5">Amidohydrolase family protein</fullName>
    </submittedName>
</protein>
<dbReference type="SUPFAM" id="SSF51338">
    <property type="entry name" value="Composite domain of metallo-dependent hydrolases"/>
    <property type="match status" value="2"/>
</dbReference>
<evidence type="ECO:0000313" key="5">
    <source>
        <dbReference type="EMBL" id="MFD2516840.1"/>
    </source>
</evidence>
<dbReference type="Pfam" id="PF07969">
    <property type="entry name" value="Amidohydro_3"/>
    <property type="match status" value="1"/>
</dbReference>
<dbReference type="RefSeq" id="WP_380748285.1">
    <property type="nucleotide sequence ID" value="NZ_JBHULT010000005.1"/>
</dbReference>
<evidence type="ECO:0000259" key="3">
    <source>
        <dbReference type="Pfam" id="PF01979"/>
    </source>
</evidence>
<dbReference type="SUPFAM" id="SSF51556">
    <property type="entry name" value="Metallo-dependent hydrolases"/>
    <property type="match status" value="2"/>
</dbReference>
<dbReference type="InterPro" id="IPR032466">
    <property type="entry name" value="Metal_Hydrolase"/>
</dbReference>
<proteinExistence type="predicted"/>
<dbReference type="InterPro" id="IPR006680">
    <property type="entry name" value="Amidohydro-rel"/>
</dbReference>
<dbReference type="Proteomes" id="UP001597468">
    <property type="component" value="Unassembled WGS sequence"/>
</dbReference>
<evidence type="ECO:0000256" key="1">
    <source>
        <dbReference type="SAM" id="MobiDB-lite"/>
    </source>
</evidence>
<keyword evidence="6" id="KW-1185">Reference proteome</keyword>
<feature type="signal peptide" evidence="2">
    <location>
        <begin position="1"/>
        <end position="19"/>
    </location>
</feature>
<dbReference type="Pfam" id="PF01979">
    <property type="entry name" value="Amidohydro_1"/>
    <property type="match status" value="1"/>
</dbReference>
<evidence type="ECO:0000259" key="4">
    <source>
        <dbReference type="Pfam" id="PF07969"/>
    </source>
</evidence>
<feature type="domain" description="Amidohydrolase 3" evidence="4">
    <location>
        <begin position="363"/>
        <end position="423"/>
    </location>
</feature>
<dbReference type="Gene3D" id="2.30.40.10">
    <property type="entry name" value="Urease, subunit C, domain 1"/>
    <property type="match status" value="1"/>
</dbReference>
<feature type="domain" description="Amidohydrolase-related" evidence="3">
    <location>
        <begin position="620"/>
        <end position="922"/>
    </location>
</feature>
<reference evidence="6" key="1">
    <citation type="journal article" date="2019" name="Int. J. Syst. Evol. Microbiol.">
        <title>The Global Catalogue of Microorganisms (GCM) 10K type strain sequencing project: providing services to taxonomists for standard genome sequencing and annotation.</title>
        <authorList>
            <consortium name="The Broad Institute Genomics Platform"/>
            <consortium name="The Broad Institute Genome Sequencing Center for Infectious Disease"/>
            <person name="Wu L."/>
            <person name="Ma J."/>
        </authorList>
    </citation>
    <scope>NUCLEOTIDE SEQUENCE [LARGE SCALE GENOMIC DNA]</scope>
    <source>
        <strain evidence="6">KCTC 42585</strain>
    </source>
</reference>
<dbReference type="PANTHER" id="PTHR43135">
    <property type="entry name" value="ALPHA-D-RIBOSE 1-METHYLPHOSPHONATE 5-TRIPHOSPHATE DIPHOSPHATASE"/>
    <property type="match status" value="1"/>
</dbReference>
<organism evidence="5 6">
    <name type="scientific">Salinimicrobium flavum</name>
    <dbReference type="NCBI Taxonomy" id="1737065"/>
    <lineage>
        <taxon>Bacteria</taxon>
        <taxon>Pseudomonadati</taxon>
        <taxon>Bacteroidota</taxon>
        <taxon>Flavobacteriia</taxon>
        <taxon>Flavobacteriales</taxon>
        <taxon>Flavobacteriaceae</taxon>
        <taxon>Salinimicrobium</taxon>
    </lineage>
</organism>
<dbReference type="InterPro" id="IPR013108">
    <property type="entry name" value="Amidohydro_3"/>
</dbReference>
<evidence type="ECO:0000256" key="2">
    <source>
        <dbReference type="SAM" id="SignalP"/>
    </source>
</evidence>
<comment type="caution">
    <text evidence="5">The sequence shown here is derived from an EMBL/GenBank/DDBJ whole genome shotgun (WGS) entry which is preliminary data.</text>
</comment>